<dbReference type="RefSeq" id="WP_148133611.1">
    <property type="nucleotide sequence ID" value="NZ_CP017634.1"/>
</dbReference>
<reference evidence="2 3" key="1">
    <citation type="submission" date="2016-10" db="EMBL/GenBank/DDBJ databases">
        <title>Complete Genome Sequence of Peptococcaceae strain DCMF.</title>
        <authorList>
            <person name="Edwards R.J."/>
            <person name="Holland S.I."/>
            <person name="Deshpande N.P."/>
            <person name="Wong Y.K."/>
            <person name="Ertan H."/>
            <person name="Manefield M."/>
            <person name="Russell T.L."/>
            <person name="Lee M.J."/>
        </authorList>
    </citation>
    <scope>NUCLEOTIDE SEQUENCE [LARGE SCALE GENOMIC DNA]</scope>
    <source>
        <strain evidence="2 3">DCMF</strain>
    </source>
</reference>
<name>A0A3G1KPR1_FORW1</name>
<dbReference type="OrthoDB" id="1796762at2"/>
<sequence length="153" mass="17207">MSLFNDRLTRGFVAGLIGCIPLFIFNNAAYYLKISQLRYLDFAAVIIYGHRVTNTMEVLFAFFATLFFASALGVVFACLIPAVTHRNILFKGFLFSGGVWFFCYALTVLFKIPEVSHVNVFTAFCNFIGAVIWGLSLAYALQWIDRKGKQISS</sequence>
<accession>A0A3G1KPR1</accession>
<feature type="transmembrane region" description="Helical" evidence="1">
    <location>
        <begin position="12"/>
        <end position="32"/>
    </location>
</feature>
<organism evidence="2 3">
    <name type="scientific">Formimonas warabiya</name>
    <dbReference type="NCBI Taxonomy" id="1761012"/>
    <lineage>
        <taxon>Bacteria</taxon>
        <taxon>Bacillati</taxon>
        <taxon>Bacillota</taxon>
        <taxon>Clostridia</taxon>
        <taxon>Eubacteriales</taxon>
        <taxon>Peptococcaceae</taxon>
        <taxon>Candidatus Formimonas</taxon>
    </lineage>
</organism>
<dbReference type="Proteomes" id="UP000323521">
    <property type="component" value="Chromosome"/>
</dbReference>
<feature type="transmembrane region" description="Helical" evidence="1">
    <location>
        <begin position="118"/>
        <end position="141"/>
    </location>
</feature>
<keyword evidence="1" id="KW-0472">Membrane</keyword>
<evidence type="ECO:0000313" key="3">
    <source>
        <dbReference type="Proteomes" id="UP000323521"/>
    </source>
</evidence>
<feature type="transmembrane region" description="Helical" evidence="1">
    <location>
        <begin position="58"/>
        <end position="80"/>
    </location>
</feature>
<protein>
    <submittedName>
        <fullName evidence="2">Uncharacterized protein</fullName>
    </submittedName>
</protein>
<feature type="transmembrane region" description="Helical" evidence="1">
    <location>
        <begin position="92"/>
        <end position="112"/>
    </location>
</feature>
<gene>
    <name evidence="2" type="ORF">DCMF_06140</name>
</gene>
<proteinExistence type="predicted"/>
<dbReference type="EMBL" id="CP017634">
    <property type="protein sequence ID" value="ATW24420.1"/>
    <property type="molecule type" value="Genomic_DNA"/>
</dbReference>
<evidence type="ECO:0000313" key="2">
    <source>
        <dbReference type="EMBL" id="ATW24420.1"/>
    </source>
</evidence>
<keyword evidence="3" id="KW-1185">Reference proteome</keyword>
<dbReference type="AlphaFoldDB" id="A0A3G1KPR1"/>
<keyword evidence="1" id="KW-0812">Transmembrane</keyword>
<keyword evidence="1" id="KW-1133">Transmembrane helix</keyword>
<evidence type="ECO:0000256" key="1">
    <source>
        <dbReference type="SAM" id="Phobius"/>
    </source>
</evidence>
<dbReference type="KEGG" id="fwa:DCMF_06140"/>